<evidence type="ECO:0000256" key="2">
    <source>
        <dbReference type="ARBA" id="ARBA00010464"/>
    </source>
</evidence>
<evidence type="ECO:0000256" key="9">
    <source>
        <dbReference type="ARBA" id="ARBA00023159"/>
    </source>
</evidence>
<dbReference type="InterPro" id="IPR038510">
    <property type="entry name" value="Spt4_sf"/>
</dbReference>
<proteinExistence type="inferred from homology"/>
<dbReference type="SMART" id="SM01389">
    <property type="entry name" value="Spt4"/>
    <property type="match status" value="1"/>
</dbReference>
<dbReference type="AlphaFoldDB" id="A0A9P0HME0"/>
<dbReference type="PIRSF" id="PIRSF025023">
    <property type="entry name" value="Spt4"/>
    <property type="match status" value="1"/>
</dbReference>
<evidence type="ECO:0000313" key="15">
    <source>
        <dbReference type="Proteomes" id="UP001152798"/>
    </source>
</evidence>
<dbReference type="GO" id="GO:0000993">
    <property type="term" value="F:RNA polymerase II complex binding"/>
    <property type="evidence" value="ECO:0007669"/>
    <property type="project" value="TreeGrafter"/>
</dbReference>
<comment type="function">
    <text evidence="12">Component of the DRB sensitivity-inducing factor complex (DSIF complex), which regulates transcription elongation by RNA polymerase II.</text>
</comment>
<evidence type="ECO:0000256" key="3">
    <source>
        <dbReference type="ARBA" id="ARBA00020182"/>
    </source>
</evidence>
<comment type="subcellular location">
    <subcellularLocation>
        <location evidence="1 12">Nucleus</location>
    </subcellularLocation>
</comment>
<evidence type="ECO:0000256" key="1">
    <source>
        <dbReference type="ARBA" id="ARBA00004123"/>
    </source>
</evidence>
<dbReference type="PANTHER" id="PTHR12882:SF1">
    <property type="entry name" value="TRANSCRIPTION ELONGATION FACTOR SPT4"/>
    <property type="match status" value="1"/>
</dbReference>
<dbReference type="CDD" id="cd07973">
    <property type="entry name" value="Spt4"/>
    <property type="match status" value="1"/>
</dbReference>
<keyword evidence="9" id="KW-0010">Activator</keyword>
<accession>A0A9P0HME0</accession>
<dbReference type="EMBL" id="OV725082">
    <property type="protein sequence ID" value="CAH1405418.1"/>
    <property type="molecule type" value="Genomic_DNA"/>
</dbReference>
<evidence type="ECO:0000256" key="12">
    <source>
        <dbReference type="PIRNR" id="PIRNR025023"/>
    </source>
</evidence>
<dbReference type="OrthoDB" id="248751at2759"/>
<keyword evidence="6" id="KW-0863">Zinc-finger</keyword>
<keyword evidence="5" id="KW-0479">Metal-binding</keyword>
<dbReference type="Proteomes" id="UP001152798">
    <property type="component" value="Chromosome 6"/>
</dbReference>
<evidence type="ECO:0000256" key="7">
    <source>
        <dbReference type="ARBA" id="ARBA00022833"/>
    </source>
</evidence>
<dbReference type="InterPro" id="IPR022800">
    <property type="entry name" value="Spt4/RpoE2_Znf"/>
</dbReference>
<dbReference type="GO" id="GO:0006355">
    <property type="term" value="P:regulation of DNA-templated transcription"/>
    <property type="evidence" value="ECO:0007669"/>
    <property type="project" value="InterPro"/>
</dbReference>
<evidence type="ECO:0000256" key="10">
    <source>
        <dbReference type="ARBA" id="ARBA00023163"/>
    </source>
</evidence>
<dbReference type="InterPro" id="IPR009287">
    <property type="entry name" value="Spt4"/>
</dbReference>
<dbReference type="GO" id="GO:0140673">
    <property type="term" value="P:transcription elongation-coupled chromatin remodeling"/>
    <property type="evidence" value="ECO:0007669"/>
    <property type="project" value="InterPro"/>
</dbReference>
<dbReference type="SUPFAM" id="SSF63393">
    <property type="entry name" value="RNA polymerase subunits"/>
    <property type="match status" value="1"/>
</dbReference>
<dbReference type="Pfam" id="PF06093">
    <property type="entry name" value="Spt4"/>
    <property type="match status" value="1"/>
</dbReference>
<evidence type="ECO:0000259" key="13">
    <source>
        <dbReference type="SMART" id="SM01389"/>
    </source>
</evidence>
<reference evidence="14" key="1">
    <citation type="submission" date="2022-01" db="EMBL/GenBank/DDBJ databases">
        <authorList>
            <person name="King R."/>
        </authorList>
    </citation>
    <scope>NUCLEOTIDE SEQUENCE</scope>
</reference>
<name>A0A9P0HME0_NEZVI</name>
<sequence length="120" mass="13788">MVGAMSLENIPKDLRSARACLVCSLIKSFEQFEFDGCDNCDEFLRMKNNRENVYDCTSSNFDGMIALMSPEDSWVGKWQRINRFTRGIYAISVAGKLPNSVIRDMKSRGITYKPRDKCQR</sequence>
<keyword evidence="15" id="KW-1185">Reference proteome</keyword>
<keyword evidence="7" id="KW-0862">Zinc</keyword>
<evidence type="ECO:0000313" key="14">
    <source>
        <dbReference type="EMBL" id="CAH1405418.1"/>
    </source>
</evidence>
<evidence type="ECO:0000256" key="6">
    <source>
        <dbReference type="ARBA" id="ARBA00022771"/>
    </source>
</evidence>
<keyword evidence="10 12" id="KW-0804">Transcription</keyword>
<dbReference type="GO" id="GO:0008270">
    <property type="term" value="F:zinc ion binding"/>
    <property type="evidence" value="ECO:0007669"/>
    <property type="project" value="UniProtKB-KW"/>
</dbReference>
<gene>
    <name evidence="14" type="ORF">NEZAVI_LOCUS13642</name>
</gene>
<dbReference type="PANTHER" id="PTHR12882">
    <property type="entry name" value="SUPPRESSOR OF TY 4"/>
    <property type="match status" value="1"/>
</dbReference>
<feature type="domain" description="Spt4/RpoE2 zinc finger" evidence="13">
    <location>
        <begin position="17"/>
        <end position="94"/>
    </location>
</feature>
<evidence type="ECO:0000256" key="11">
    <source>
        <dbReference type="ARBA" id="ARBA00023242"/>
    </source>
</evidence>
<keyword evidence="8" id="KW-0805">Transcription regulation</keyword>
<keyword evidence="4" id="KW-0678">Repressor</keyword>
<organism evidence="14 15">
    <name type="scientific">Nezara viridula</name>
    <name type="common">Southern green stink bug</name>
    <name type="synonym">Cimex viridulus</name>
    <dbReference type="NCBI Taxonomy" id="85310"/>
    <lineage>
        <taxon>Eukaryota</taxon>
        <taxon>Metazoa</taxon>
        <taxon>Ecdysozoa</taxon>
        <taxon>Arthropoda</taxon>
        <taxon>Hexapoda</taxon>
        <taxon>Insecta</taxon>
        <taxon>Pterygota</taxon>
        <taxon>Neoptera</taxon>
        <taxon>Paraneoptera</taxon>
        <taxon>Hemiptera</taxon>
        <taxon>Heteroptera</taxon>
        <taxon>Panheteroptera</taxon>
        <taxon>Pentatomomorpha</taxon>
        <taxon>Pentatomoidea</taxon>
        <taxon>Pentatomidae</taxon>
        <taxon>Pentatominae</taxon>
        <taxon>Nezara</taxon>
    </lineage>
</organism>
<protein>
    <recommendedName>
        <fullName evidence="3 12">Transcription elongation factor SPT4</fullName>
    </recommendedName>
</protein>
<keyword evidence="11 12" id="KW-0539">Nucleus</keyword>
<evidence type="ECO:0000256" key="4">
    <source>
        <dbReference type="ARBA" id="ARBA00022491"/>
    </source>
</evidence>
<dbReference type="InterPro" id="IPR029040">
    <property type="entry name" value="RPABC4/Spt4"/>
</dbReference>
<evidence type="ECO:0000256" key="8">
    <source>
        <dbReference type="ARBA" id="ARBA00023015"/>
    </source>
</evidence>
<evidence type="ECO:0000256" key="5">
    <source>
        <dbReference type="ARBA" id="ARBA00022723"/>
    </source>
</evidence>
<dbReference type="GO" id="GO:0032044">
    <property type="term" value="C:DSIF complex"/>
    <property type="evidence" value="ECO:0007669"/>
    <property type="project" value="TreeGrafter"/>
</dbReference>
<comment type="similarity">
    <text evidence="2 12">Belongs to the SPT4 family.</text>
</comment>
<dbReference type="FunFam" id="3.30.40.210:FF:000001">
    <property type="entry name" value="Transcription elongation factor SPT4"/>
    <property type="match status" value="1"/>
</dbReference>
<dbReference type="Gene3D" id="3.30.40.210">
    <property type="match status" value="1"/>
</dbReference>